<dbReference type="InterPro" id="IPR045347">
    <property type="entry name" value="HIND"/>
</dbReference>
<evidence type="ECO:0000313" key="8">
    <source>
        <dbReference type="Proteomes" id="UP001306508"/>
    </source>
</evidence>
<feature type="compositionally biased region" description="Basic and acidic residues" evidence="6">
    <location>
        <begin position="564"/>
        <end position="574"/>
    </location>
</feature>
<protein>
    <submittedName>
        <fullName evidence="7">Uncharacterized protein</fullName>
    </submittedName>
</protein>
<evidence type="ECO:0000256" key="6">
    <source>
        <dbReference type="SAM" id="MobiDB-lite"/>
    </source>
</evidence>
<keyword evidence="5" id="KW-0539">Nucleus</keyword>
<comment type="subcellular location">
    <subcellularLocation>
        <location evidence="1">Nucleus</location>
    </subcellularLocation>
</comment>
<dbReference type="Pfam" id="PF03343">
    <property type="entry name" value="SART-1"/>
    <property type="match status" value="2"/>
</dbReference>
<dbReference type="PANTHER" id="PTHR14152:SF5">
    <property type="entry name" value="U4_U6.U5 TRI-SNRNP-ASSOCIATED PROTEIN 1"/>
    <property type="match status" value="1"/>
</dbReference>
<dbReference type="AlphaFoldDB" id="A0AAN8A8Y0"/>
<dbReference type="GO" id="GO:0046540">
    <property type="term" value="C:U4/U6 x U5 tri-snRNP complex"/>
    <property type="evidence" value="ECO:0007669"/>
    <property type="project" value="InterPro"/>
</dbReference>
<evidence type="ECO:0000313" key="7">
    <source>
        <dbReference type="EMBL" id="KAK5780195.1"/>
    </source>
</evidence>
<dbReference type="PANTHER" id="PTHR14152">
    <property type="entry name" value="SQUAMOUS CELL CARCINOMA ANTIGEN RECOGNISED BY CYTOTOXIC T LYMPHOCYTES"/>
    <property type="match status" value="1"/>
</dbReference>
<dbReference type="InterPro" id="IPR005011">
    <property type="entry name" value="SNU66/SART1"/>
</dbReference>
<comment type="caution">
    <text evidence="7">The sequence shown here is derived from an EMBL/GenBank/DDBJ whole genome shotgun (WGS) entry which is preliminary data.</text>
</comment>
<dbReference type="Proteomes" id="UP001306508">
    <property type="component" value="Unassembled WGS sequence"/>
</dbReference>
<evidence type="ECO:0000256" key="1">
    <source>
        <dbReference type="ARBA" id="ARBA00004123"/>
    </source>
</evidence>
<evidence type="ECO:0000256" key="3">
    <source>
        <dbReference type="ARBA" id="ARBA00022664"/>
    </source>
</evidence>
<dbReference type="EMBL" id="JAWIZZ010000045">
    <property type="protein sequence ID" value="KAK5780195.1"/>
    <property type="molecule type" value="Genomic_DNA"/>
</dbReference>
<feature type="region of interest" description="Disordered" evidence="6">
    <location>
        <begin position="547"/>
        <end position="574"/>
    </location>
</feature>
<accession>A0AAN8A8Y0</accession>
<dbReference type="Pfam" id="PF19252">
    <property type="entry name" value="HIND"/>
    <property type="match status" value="1"/>
</dbReference>
<sequence length="574" mass="66624">MSEEISLSIEETNKLRIQLGLKPIPYDPPTKNGKNIERQSQSNIDKEISYVENKDSSHNKDISFITEDKVFLLRSKLSKINQRINGNKTKHDLLNKSSKESEKDWLNQVGKRHLNQNKVKLQHYSEEEDDGYEKEKNNDTNKVFDNRNDELPIMKVSHDINALPKEGNTILTLKDTDIINDSYSSNEDILENEDLIIQEETEKNLKLKTMNKDRRRHKMSLKLSSVDIHNLEYDMDSKFIKDSIIVGGIIQSDENKELTASQKQQQQKLIQNGDGKIRVIFESDNEGDEEITDFKRVKIKKRKKKGVEQSLIKKRKKIELPPTMNLVHLNDESDEKEDDDDELNNLRTIIPQRKSKVADNMNEHEIVMKIKREQLERQERLKSVNRLGNIHKQSLTIDESSAFFDLLNTNIVSTNPLIENQTTNSQTLEKTSNNDKNIIHQSPTKDDVRDIPTNNDTDSKVKVDFYNGIAATLHFLKDQDVLPKRKVETSTTSNNILSSTNQFNDNIQAGDNRDLSHYNPEIKLEYKDAYGNLLTTKEAYKKLSQKFHGTKSNKKKQMKFNQKIIERNQHTQLK</sequence>
<proteinExistence type="inferred from homology"/>
<evidence type="ECO:0000256" key="4">
    <source>
        <dbReference type="ARBA" id="ARBA00023187"/>
    </source>
</evidence>
<comment type="similarity">
    <text evidence="2">Belongs to the SNU66/SART1 family.</text>
</comment>
<feature type="region of interest" description="Disordered" evidence="6">
    <location>
        <begin position="436"/>
        <end position="455"/>
    </location>
</feature>
<evidence type="ECO:0000256" key="2">
    <source>
        <dbReference type="ARBA" id="ARBA00006076"/>
    </source>
</evidence>
<keyword evidence="4" id="KW-0508">mRNA splicing</keyword>
<keyword evidence="8" id="KW-1185">Reference proteome</keyword>
<gene>
    <name evidence="7" type="ORF">RI543_002739</name>
</gene>
<name>A0AAN8A8Y0_9SACH</name>
<keyword evidence="3" id="KW-0507">mRNA processing</keyword>
<dbReference type="GO" id="GO:0000481">
    <property type="term" value="P:maturation of 5S rRNA"/>
    <property type="evidence" value="ECO:0007669"/>
    <property type="project" value="TreeGrafter"/>
</dbReference>
<reference evidence="8" key="1">
    <citation type="submission" date="2023-07" db="EMBL/GenBank/DDBJ databases">
        <title>A draft genome of Kazachstania heterogenica Y-27499.</title>
        <authorList>
            <person name="Donic C."/>
            <person name="Kralova J.S."/>
            <person name="Fidel L."/>
            <person name="Ben-Dor S."/>
            <person name="Jung S."/>
        </authorList>
    </citation>
    <scope>NUCLEOTIDE SEQUENCE [LARGE SCALE GENOMIC DNA]</scope>
    <source>
        <strain evidence="8">Y27499</strain>
    </source>
</reference>
<feature type="compositionally biased region" description="Basic residues" evidence="6">
    <location>
        <begin position="547"/>
        <end position="558"/>
    </location>
</feature>
<dbReference type="GO" id="GO:0045292">
    <property type="term" value="P:mRNA cis splicing, via spliceosome"/>
    <property type="evidence" value="ECO:0007669"/>
    <property type="project" value="TreeGrafter"/>
</dbReference>
<feature type="region of interest" description="Disordered" evidence="6">
    <location>
        <begin position="22"/>
        <end position="41"/>
    </location>
</feature>
<organism evidence="7 8">
    <name type="scientific">Arxiozyma heterogenica</name>
    <dbReference type="NCBI Taxonomy" id="278026"/>
    <lineage>
        <taxon>Eukaryota</taxon>
        <taxon>Fungi</taxon>
        <taxon>Dikarya</taxon>
        <taxon>Ascomycota</taxon>
        <taxon>Saccharomycotina</taxon>
        <taxon>Saccharomycetes</taxon>
        <taxon>Saccharomycetales</taxon>
        <taxon>Saccharomycetaceae</taxon>
        <taxon>Arxiozyma</taxon>
    </lineage>
</organism>
<evidence type="ECO:0000256" key="5">
    <source>
        <dbReference type="ARBA" id="ARBA00023242"/>
    </source>
</evidence>